<gene>
    <name evidence="1" type="ORF">TPSB3V08_LOCUS12258</name>
</gene>
<dbReference type="AlphaFoldDB" id="A0A7R9HDT8"/>
<dbReference type="EMBL" id="OD016139">
    <property type="protein sequence ID" value="CAD7418194.1"/>
    <property type="molecule type" value="Genomic_DNA"/>
</dbReference>
<reference evidence="1" key="1">
    <citation type="submission" date="2020-11" db="EMBL/GenBank/DDBJ databases">
        <authorList>
            <person name="Tran Van P."/>
        </authorList>
    </citation>
    <scope>NUCLEOTIDE SEQUENCE</scope>
</reference>
<name>A0A7R9HDT8_TIMPO</name>
<protein>
    <submittedName>
        <fullName evidence="1">Uncharacterized protein</fullName>
    </submittedName>
</protein>
<accession>A0A7R9HDT8</accession>
<proteinExistence type="predicted"/>
<dbReference type="Gene3D" id="3.40.50.300">
    <property type="entry name" value="P-loop containing nucleotide triphosphate hydrolases"/>
    <property type="match status" value="1"/>
</dbReference>
<dbReference type="InterPro" id="IPR027417">
    <property type="entry name" value="P-loop_NTPase"/>
</dbReference>
<sequence length="107" mass="12335">MELETGLDPQLILWLSLLACAGKSERVYDVADSLFTEYARQALGEDVERPFQKLQLLVRDWATPHLALFGPEGGKQLFNHLMQVISMEFTFTRKTCSSVKRQEIVWF</sequence>
<evidence type="ECO:0000313" key="1">
    <source>
        <dbReference type="EMBL" id="CAD7418194.1"/>
    </source>
</evidence>
<organism evidence="1">
    <name type="scientific">Timema poppense</name>
    <name type="common">Walking stick</name>
    <dbReference type="NCBI Taxonomy" id="170557"/>
    <lineage>
        <taxon>Eukaryota</taxon>
        <taxon>Metazoa</taxon>
        <taxon>Ecdysozoa</taxon>
        <taxon>Arthropoda</taxon>
        <taxon>Hexapoda</taxon>
        <taxon>Insecta</taxon>
        <taxon>Pterygota</taxon>
        <taxon>Neoptera</taxon>
        <taxon>Polyneoptera</taxon>
        <taxon>Phasmatodea</taxon>
        <taxon>Timematodea</taxon>
        <taxon>Timematoidea</taxon>
        <taxon>Timematidae</taxon>
        <taxon>Timema</taxon>
    </lineage>
</organism>